<dbReference type="AlphaFoldDB" id="A0AA87SXM5"/>
<comment type="caution">
    <text evidence="1">The sequence shown here is derived from an EMBL/GenBank/DDBJ whole genome shotgun (WGS) entry which is preliminary data.</text>
</comment>
<organism evidence="1 2">
    <name type="scientific">Leptospira mayottensis 200901122</name>
    <dbReference type="NCBI Taxonomy" id="1193010"/>
    <lineage>
        <taxon>Bacteria</taxon>
        <taxon>Pseudomonadati</taxon>
        <taxon>Spirochaetota</taxon>
        <taxon>Spirochaetia</taxon>
        <taxon>Leptospirales</taxon>
        <taxon>Leptospiraceae</taxon>
        <taxon>Leptospira</taxon>
    </lineage>
</organism>
<protein>
    <submittedName>
        <fullName evidence="1">Uncharacterized protein</fullName>
    </submittedName>
</protein>
<accession>A0AA87SXM5</accession>
<evidence type="ECO:0000313" key="1">
    <source>
        <dbReference type="EMBL" id="EKS01173.1"/>
    </source>
</evidence>
<sequence>MRIHENDRTGIPFATGGLFRIRFLMTRSRSFDNSIYFRIESTDWSAIQNQHKNG</sequence>
<evidence type="ECO:0000313" key="2">
    <source>
        <dbReference type="Proteomes" id="UP000001343"/>
    </source>
</evidence>
<dbReference type="EMBL" id="AKWM02000022">
    <property type="protein sequence ID" value="EKS01173.1"/>
    <property type="molecule type" value="Genomic_DNA"/>
</dbReference>
<name>A0AA87SXM5_9LEPT</name>
<reference evidence="1 2" key="1">
    <citation type="journal article" date="2014" name="Int. J. Syst. Evol. Microbiol.">
        <title>Leptospira mayottensis sp. nov., a pathogenic species of the genus Leptospira isolated from humans.</title>
        <authorList>
            <person name="Bourhy P."/>
            <person name="Collet L."/>
            <person name="Brisse S."/>
            <person name="Picardeau M."/>
        </authorList>
    </citation>
    <scope>NUCLEOTIDE SEQUENCE [LARGE SCALE GENOMIC DNA]</scope>
    <source>
        <strain evidence="1 2">200901122</strain>
    </source>
</reference>
<gene>
    <name evidence="1" type="ORF">LEP1GSC125_1184</name>
</gene>
<proteinExistence type="predicted"/>
<dbReference type="Proteomes" id="UP000001343">
    <property type="component" value="Unassembled WGS sequence"/>
</dbReference>